<dbReference type="EMBL" id="JARIHO010000150">
    <property type="protein sequence ID" value="KAJ7300848.1"/>
    <property type="molecule type" value="Genomic_DNA"/>
</dbReference>
<organism evidence="2 3">
    <name type="scientific">Mycena albidolilacea</name>
    <dbReference type="NCBI Taxonomy" id="1033008"/>
    <lineage>
        <taxon>Eukaryota</taxon>
        <taxon>Fungi</taxon>
        <taxon>Dikarya</taxon>
        <taxon>Basidiomycota</taxon>
        <taxon>Agaricomycotina</taxon>
        <taxon>Agaricomycetes</taxon>
        <taxon>Agaricomycetidae</taxon>
        <taxon>Agaricales</taxon>
        <taxon>Marasmiineae</taxon>
        <taxon>Mycenaceae</taxon>
        <taxon>Mycena</taxon>
    </lineage>
</organism>
<gene>
    <name evidence="2" type="ORF">DFH08DRAFT_907730</name>
</gene>
<feature type="region of interest" description="Disordered" evidence="1">
    <location>
        <begin position="76"/>
        <end position="156"/>
    </location>
</feature>
<protein>
    <submittedName>
        <fullName evidence="2">Uncharacterized protein</fullName>
    </submittedName>
</protein>
<reference evidence="2" key="1">
    <citation type="submission" date="2023-03" db="EMBL/GenBank/DDBJ databases">
        <title>Massive genome expansion in bonnet fungi (Mycena s.s.) driven by repeated elements and novel gene families across ecological guilds.</title>
        <authorList>
            <consortium name="Lawrence Berkeley National Laboratory"/>
            <person name="Harder C.B."/>
            <person name="Miyauchi S."/>
            <person name="Viragh M."/>
            <person name="Kuo A."/>
            <person name="Thoen E."/>
            <person name="Andreopoulos B."/>
            <person name="Lu D."/>
            <person name="Skrede I."/>
            <person name="Drula E."/>
            <person name="Henrissat B."/>
            <person name="Morin E."/>
            <person name="Kohler A."/>
            <person name="Barry K."/>
            <person name="LaButti K."/>
            <person name="Morin E."/>
            <person name="Salamov A."/>
            <person name="Lipzen A."/>
            <person name="Mereny Z."/>
            <person name="Hegedus B."/>
            <person name="Baldrian P."/>
            <person name="Stursova M."/>
            <person name="Weitz H."/>
            <person name="Taylor A."/>
            <person name="Grigoriev I.V."/>
            <person name="Nagy L.G."/>
            <person name="Martin F."/>
            <person name="Kauserud H."/>
        </authorList>
    </citation>
    <scope>NUCLEOTIDE SEQUENCE</scope>
    <source>
        <strain evidence="2">CBHHK002</strain>
    </source>
</reference>
<keyword evidence="3" id="KW-1185">Reference proteome</keyword>
<name>A0AAD6YX36_9AGAR</name>
<proteinExistence type="predicted"/>
<comment type="caution">
    <text evidence="2">The sequence shown here is derived from an EMBL/GenBank/DDBJ whole genome shotgun (WGS) entry which is preliminary data.</text>
</comment>
<feature type="compositionally biased region" description="Basic and acidic residues" evidence="1">
    <location>
        <begin position="90"/>
        <end position="107"/>
    </location>
</feature>
<evidence type="ECO:0000313" key="3">
    <source>
        <dbReference type="Proteomes" id="UP001218218"/>
    </source>
</evidence>
<sequence length="316" mass="34091">MDGGCKNREKCACLAALGADKEALKGRVVLCRFGAGERGFKYDADVVRGVLFPVPEPVADAEGTVIADAMDVDGDGDVKAKANGASGGGHGDDEREDERSEREEAGPPRKRRRVSGLEEVYAAALGEGPDASLREEDEKMVVEGEERTPTPKEQDEPIVEKEAEELLKTRTNGVENEKEKTTVKKPVEIIKPRDVHFAMKDGRVLVFSPSPPAVPLFDVPTETASAPLDSNSDVSEQLRWDVARVGKDGTREVLYRGLGADEVHLEEAGVKFRVASSPLTEAKDAGDVGGATIPLNEATKAPWGERVDVVLWRYAS</sequence>
<evidence type="ECO:0000256" key="1">
    <source>
        <dbReference type="SAM" id="MobiDB-lite"/>
    </source>
</evidence>
<feature type="compositionally biased region" description="Basic and acidic residues" evidence="1">
    <location>
        <begin position="132"/>
        <end position="156"/>
    </location>
</feature>
<evidence type="ECO:0000313" key="2">
    <source>
        <dbReference type="EMBL" id="KAJ7300848.1"/>
    </source>
</evidence>
<dbReference type="AlphaFoldDB" id="A0AAD6YX36"/>
<dbReference type="Proteomes" id="UP001218218">
    <property type="component" value="Unassembled WGS sequence"/>
</dbReference>
<accession>A0AAD6YX36</accession>